<reference evidence="3" key="1">
    <citation type="journal article" date="2019" name="Int. J. Syst. Evol. Microbiol.">
        <title>The Global Catalogue of Microorganisms (GCM) 10K type strain sequencing project: providing services to taxonomists for standard genome sequencing and annotation.</title>
        <authorList>
            <consortium name="The Broad Institute Genomics Platform"/>
            <consortium name="The Broad Institute Genome Sequencing Center for Infectious Disease"/>
            <person name="Wu L."/>
            <person name="Ma J."/>
        </authorList>
    </citation>
    <scope>NUCLEOTIDE SEQUENCE [LARGE SCALE GENOMIC DNA]</scope>
    <source>
        <strain evidence="3">CCUG 62982</strain>
    </source>
</reference>
<dbReference type="Proteomes" id="UP001596977">
    <property type="component" value="Unassembled WGS sequence"/>
</dbReference>
<dbReference type="RefSeq" id="WP_264943117.1">
    <property type="nucleotide sequence ID" value="NZ_JAPDRA010000002.1"/>
</dbReference>
<evidence type="ECO:0000313" key="2">
    <source>
        <dbReference type="EMBL" id="MFD0946092.1"/>
    </source>
</evidence>
<dbReference type="EMBL" id="JBHTJG010000002">
    <property type="protein sequence ID" value="MFD0946092.1"/>
    <property type="molecule type" value="Genomic_DNA"/>
</dbReference>
<gene>
    <name evidence="2" type="ORF">ACFQ1E_07070</name>
</gene>
<comment type="caution">
    <text evidence="2">The sequence shown here is derived from an EMBL/GenBank/DDBJ whole genome shotgun (WGS) entry which is preliminary data.</text>
</comment>
<protein>
    <recommendedName>
        <fullName evidence="4">Tetratricopeptide repeat protein</fullName>
    </recommendedName>
</protein>
<keyword evidence="3" id="KW-1185">Reference proteome</keyword>
<evidence type="ECO:0000313" key="3">
    <source>
        <dbReference type="Proteomes" id="UP001596977"/>
    </source>
</evidence>
<feature type="signal peptide" evidence="1">
    <location>
        <begin position="1"/>
        <end position="19"/>
    </location>
</feature>
<accession>A0ABW3H4M0</accession>
<evidence type="ECO:0008006" key="4">
    <source>
        <dbReference type="Google" id="ProtNLM"/>
    </source>
</evidence>
<proteinExistence type="predicted"/>
<sequence length="123" mass="12401">MLLLLALGGAAAMASPAHAQDGFAELDALADGSTQPDRGVALARQQIGDGDLIGAVATLERVLMDNPGADKAVLLHASLLCRLDDKQGGRAEIAALDASVQVDEALWGEVTGACGPVARPGGF</sequence>
<organism evidence="2 3">
    <name type="scientific">Sphingomonas canadensis</name>
    <dbReference type="NCBI Taxonomy" id="1219257"/>
    <lineage>
        <taxon>Bacteria</taxon>
        <taxon>Pseudomonadati</taxon>
        <taxon>Pseudomonadota</taxon>
        <taxon>Alphaproteobacteria</taxon>
        <taxon>Sphingomonadales</taxon>
        <taxon>Sphingomonadaceae</taxon>
        <taxon>Sphingomonas</taxon>
    </lineage>
</organism>
<name>A0ABW3H4M0_9SPHN</name>
<evidence type="ECO:0000256" key="1">
    <source>
        <dbReference type="SAM" id="SignalP"/>
    </source>
</evidence>
<feature type="chain" id="PRO_5047344086" description="Tetratricopeptide repeat protein" evidence="1">
    <location>
        <begin position="20"/>
        <end position="123"/>
    </location>
</feature>
<keyword evidence="1" id="KW-0732">Signal</keyword>